<feature type="domain" description="POU-specific" evidence="2">
    <location>
        <begin position="1"/>
        <end position="74"/>
    </location>
</feature>
<evidence type="ECO:0000313" key="3">
    <source>
        <dbReference type="EMBL" id="OBS72479.1"/>
    </source>
</evidence>
<accession>A0A1A6H2G3</accession>
<dbReference type="GO" id="GO:0003677">
    <property type="term" value="F:DNA binding"/>
    <property type="evidence" value="ECO:0007669"/>
    <property type="project" value="InterPro"/>
</dbReference>
<evidence type="ECO:0000256" key="1">
    <source>
        <dbReference type="ARBA" id="ARBA00004123"/>
    </source>
</evidence>
<dbReference type="Gene3D" id="1.10.260.40">
    <property type="entry name" value="lambda repressor-like DNA-binding domains"/>
    <property type="match status" value="1"/>
</dbReference>
<organism evidence="3 4">
    <name type="scientific">Neotoma lepida</name>
    <name type="common">Desert woodrat</name>
    <dbReference type="NCBI Taxonomy" id="56216"/>
    <lineage>
        <taxon>Eukaryota</taxon>
        <taxon>Metazoa</taxon>
        <taxon>Chordata</taxon>
        <taxon>Craniata</taxon>
        <taxon>Vertebrata</taxon>
        <taxon>Euteleostomi</taxon>
        <taxon>Mammalia</taxon>
        <taxon>Eutheria</taxon>
        <taxon>Euarchontoglires</taxon>
        <taxon>Glires</taxon>
        <taxon>Rodentia</taxon>
        <taxon>Myomorpha</taxon>
        <taxon>Muroidea</taxon>
        <taxon>Cricetidae</taxon>
        <taxon>Neotominae</taxon>
        <taxon>Neotoma</taxon>
    </lineage>
</organism>
<dbReference type="OrthoDB" id="6358449at2759"/>
<evidence type="ECO:0000259" key="2">
    <source>
        <dbReference type="PROSITE" id="PS51179"/>
    </source>
</evidence>
<evidence type="ECO:0000313" key="4">
    <source>
        <dbReference type="Proteomes" id="UP000092124"/>
    </source>
</evidence>
<dbReference type="Proteomes" id="UP000092124">
    <property type="component" value="Unassembled WGS sequence"/>
</dbReference>
<dbReference type="PROSITE" id="PS00035">
    <property type="entry name" value="POU_1"/>
    <property type="match status" value="1"/>
</dbReference>
<comment type="caution">
    <text evidence="3">The sequence shown here is derived from an EMBL/GenBank/DDBJ whole genome shotgun (WGS) entry which is preliminary data.</text>
</comment>
<dbReference type="InterPro" id="IPR000327">
    <property type="entry name" value="POU_dom"/>
</dbReference>
<dbReference type="InterPro" id="IPR010982">
    <property type="entry name" value="Lambda_DNA-bd_dom_sf"/>
</dbReference>
<dbReference type="SUPFAM" id="SSF47413">
    <property type="entry name" value="lambda repressor-like DNA-binding domains"/>
    <property type="match status" value="1"/>
</dbReference>
<gene>
    <name evidence="3" type="ORF">A6R68_12943</name>
</gene>
<dbReference type="GO" id="GO:0005634">
    <property type="term" value="C:nucleus"/>
    <property type="evidence" value="ECO:0007669"/>
    <property type="project" value="UniProtKB-SubCell"/>
</dbReference>
<sequence length="111" mass="12312">MKAPQKELEQFAKLLKQKRITLGYTQADVGLILRILFGKVQPNDHLPLGVPAAQFQEQVYALAPAGDVYARSTSLPESHLKPIRTLTTAKLAALKVKVAQEDPNHMKEPDQ</sequence>
<protein>
    <recommendedName>
        <fullName evidence="2">POU-specific domain-containing protein</fullName>
    </recommendedName>
</protein>
<dbReference type="AlphaFoldDB" id="A0A1A6H2G3"/>
<dbReference type="SMART" id="SM00352">
    <property type="entry name" value="POU"/>
    <property type="match status" value="1"/>
</dbReference>
<reference evidence="3 4" key="1">
    <citation type="submission" date="2016-06" db="EMBL/GenBank/DDBJ databases">
        <title>The Draft Genome Sequence and Annotation of the Desert Woodrat Neotoma lepida.</title>
        <authorList>
            <person name="Campbell M."/>
            <person name="Oakeson K.F."/>
            <person name="Yandell M."/>
            <person name="Halpert J.R."/>
            <person name="Dearing D."/>
        </authorList>
    </citation>
    <scope>NUCLEOTIDE SEQUENCE [LARGE SCALE GENOMIC DNA]</scope>
    <source>
        <strain evidence="3">417</strain>
        <tissue evidence="3">Liver</tissue>
    </source>
</reference>
<dbReference type="STRING" id="56216.A0A1A6H2G3"/>
<dbReference type="GO" id="GO:0003700">
    <property type="term" value="F:DNA-binding transcription factor activity"/>
    <property type="evidence" value="ECO:0007669"/>
    <property type="project" value="InterPro"/>
</dbReference>
<proteinExistence type="predicted"/>
<dbReference type="EMBL" id="LZPO01055103">
    <property type="protein sequence ID" value="OBS72479.1"/>
    <property type="molecule type" value="Genomic_DNA"/>
</dbReference>
<dbReference type="PROSITE" id="PS51179">
    <property type="entry name" value="POU_3"/>
    <property type="match status" value="1"/>
</dbReference>
<dbReference type="Pfam" id="PF00157">
    <property type="entry name" value="Pou"/>
    <property type="match status" value="1"/>
</dbReference>
<keyword evidence="4" id="KW-1185">Reference proteome</keyword>
<name>A0A1A6H2G3_NEOLE</name>
<comment type="subcellular location">
    <subcellularLocation>
        <location evidence="1">Nucleus</location>
    </subcellularLocation>
</comment>